<dbReference type="Pfam" id="PF16925">
    <property type="entry name" value="TetR_C_13"/>
    <property type="match status" value="1"/>
</dbReference>
<dbReference type="PROSITE" id="PS50977">
    <property type="entry name" value="HTH_TETR_2"/>
    <property type="match status" value="1"/>
</dbReference>
<evidence type="ECO:0000313" key="7">
    <source>
        <dbReference type="Proteomes" id="UP001319080"/>
    </source>
</evidence>
<dbReference type="RefSeq" id="WP_254086590.1">
    <property type="nucleotide sequence ID" value="NZ_JAHESE010000028.1"/>
</dbReference>
<dbReference type="PRINTS" id="PR00455">
    <property type="entry name" value="HTHTETR"/>
</dbReference>
<dbReference type="Pfam" id="PF00440">
    <property type="entry name" value="TetR_N"/>
    <property type="match status" value="1"/>
</dbReference>
<reference evidence="6 7" key="1">
    <citation type="submission" date="2021-05" db="EMBL/GenBank/DDBJ databases">
        <title>A Polyphasic approach of four new species of the genus Ohtaekwangia: Ohtaekwangia histidinii sp. nov., Ohtaekwangia cretensis sp. nov., Ohtaekwangia indiensis sp. nov., Ohtaekwangia reichenbachii sp. nov. from diverse environment.</title>
        <authorList>
            <person name="Octaviana S."/>
        </authorList>
    </citation>
    <scope>NUCLEOTIDE SEQUENCE [LARGE SCALE GENOMIC DNA]</scope>
    <source>
        <strain evidence="6 7">PWU5</strain>
    </source>
</reference>
<organism evidence="6 7">
    <name type="scientific">Dawidia cretensis</name>
    <dbReference type="NCBI Taxonomy" id="2782350"/>
    <lineage>
        <taxon>Bacteria</taxon>
        <taxon>Pseudomonadati</taxon>
        <taxon>Bacteroidota</taxon>
        <taxon>Cytophagia</taxon>
        <taxon>Cytophagales</taxon>
        <taxon>Chryseotaleaceae</taxon>
        <taxon>Dawidia</taxon>
    </lineage>
</organism>
<feature type="domain" description="HTH tetR-type" evidence="5">
    <location>
        <begin position="6"/>
        <end position="66"/>
    </location>
</feature>
<dbReference type="SUPFAM" id="SSF48498">
    <property type="entry name" value="Tetracyclin repressor-like, C-terminal domain"/>
    <property type="match status" value="1"/>
</dbReference>
<evidence type="ECO:0000256" key="3">
    <source>
        <dbReference type="ARBA" id="ARBA00023163"/>
    </source>
</evidence>
<dbReference type="AlphaFoldDB" id="A0AAP2GWP0"/>
<accession>A0AAP2GWP0</accession>
<name>A0AAP2GWP0_9BACT</name>
<dbReference type="GO" id="GO:0003677">
    <property type="term" value="F:DNA binding"/>
    <property type="evidence" value="ECO:0007669"/>
    <property type="project" value="UniProtKB-UniRule"/>
</dbReference>
<dbReference type="SUPFAM" id="SSF46689">
    <property type="entry name" value="Homeodomain-like"/>
    <property type="match status" value="1"/>
</dbReference>
<dbReference type="InterPro" id="IPR001647">
    <property type="entry name" value="HTH_TetR"/>
</dbReference>
<keyword evidence="1" id="KW-0805">Transcription regulation</keyword>
<dbReference type="InterPro" id="IPR036271">
    <property type="entry name" value="Tet_transcr_reg_TetR-rel_C_sf"/>
</dbReference>
<dbReference type="Gene3D" id="1.10.10.60">
    <property type="entry name" value="Homeodomain-like"/>
    <property type="match status" value="1"/>
</dbReference>
<protein>
    <submittedName>
        <fullName evidence="6">TetR/AcrR family transcriptional regulator</fullName>
    </submittedName>
</protein>
<gene>
    <name evidence="6" type="ORF">KK062_22405</name>
</gene>
<proteinExistence type="predicted"/>
<evidence type="ECO:0000256" key="4">
    <source>
        <dbReference type="PROSITE-ProRule" id="PRU00335"/>
    </source>
</evidence>
<comment type="caution">
    <text evidence="6">The sequence shown here is derived from an EMBL/GenBank/DDBJ whole genome shotgun (WGS) entry which is preliminary data.</text>
</comment>
<keyword evidence="2 4" id="KW-0238">DNA-binding</keyword>
<keyword evidence="7" id="KW-1185">Reference proteome</keyword>
<dbReference type="Proteomes" id="UP001319080">
    <property type="component" value="Unassembled WGS sequence"/>
</dbReference>
<dbReference type="InterPro" id="IPR011075">
    <property type="entry name" value="TetR_C"/>
</dbReference>
<dbReference type="PANTHER" id="PTHR47506:SF10">
    <property type="entry name" value="TRANSCRIPTIONAL REGULATORY PROTEIN"/>
    <property type="match status" value="1"/>
</dbReference>
<sequence>MARTKNFDTDEILDRAIKLFRKQGYQATTPAQLVEYMGISRSSLYDTYGDKRTLYIKALHRYAARVQEQLHAIVANASSGKQAIRDYMQLSLEGCFGVDMPAGCLLVNSVSELPADEAELMSIVTASIQENKKMLLKLLKRAQLEKELSADANLPRLADYLMNTVSGLTISAKSGISKKVCQQIVDTALDVLALQTVSREAVAR</sequence>
<evidence type="ECO:0000313" key="6">
    <source>
        <dbReference type="EMBL" id="MBT1711012.1"/>
    </source>
</evidence>
<evidence type="ECO:0000256" key="2">
    <source>
        <dbReference type="ARBA" id="ARBA00023125"/>
    </source>
</evidence>
<dbReference type="PANTHER" id="PTHR47506">
    <property type="entry name" value="TRANSCRIPTIONAL REGULATORY PROTEIN"/>
    <property type="match status" value="1"/>
</dbReference>
<keyword evidence="3" id="KW-0804">Transcription</keyword>
<evidence type="ECO:0000256" key="1">
    <source>
        <dbReference type="ARBA" id="ARBA00023015"/>
    </source>
</evidence>
<evidence type="ECO:0000259" key="5">
    <source>
        <dbReference type="PROSITE" id="PS50977"/>
    </source>
</evidence>
<dbReference type="Gene3D" id="1.10.357.10">
    <property type="entry name" value="Tetracycline Repressor, domain 2"/>
    <property type="match status" value="1"/>
</dbReference>
<dbReference type="EMBL" id="JAHESE010000028">
    <property type="protein sequence ID" value="MBT1711012.1"/>
    <property type="molecule type" value="Genomic_DNA"/>
</dbReference>
<dbReference type="InterPro" id="IPR009057">
    <property type="entry name" value="Homeodomain-like_sf"/>
</dbReference>
<feature type="DNA-binding region" description="H-T-H motif" evidence="4">
    <location>
        <begin position="29"/>
        <end position="48"/>
    </location>
</feature>